<dbReference type="PRINTS" id="PR00604">
    <property type="entry name" value="CYTCHRMECIAB"/>
</dbReference>
<evidence type="ECO:0000256" key="1">
    <source>
        <dbReference type="ARBA" id="ARBA00022448"/>
    </source>
</evidence>
<protein>
    <submittedName>
        <fullName evidence="9">Cytochrome c</fullName>
    </submittedName>
</protein>
<dbReference type="GO" id="GO:0009055">
    <property type="term" value="F:electron transfer activity"/>
    <property type="evidence" value="ECO:0007669"/>
    <property type="project" value="InterPro"/>
</dbReference>
<evidence type="ECO:0000313" key="10">
    <source>
        <dbReference type="Proteomes" id="UP000256900"/>
    </source>
</evidence>
<evidence type="ECO:0000256" key="5">
    <source>
        <dbReference type="ARBA" id="ARBA00023004"/>
    </source>
</evidence>
<organism evidence="9 10">
    <name type="scientific">Methylovirgula ligni</name>
    <dbReference type="NCBI Taxonomy" id="569860"/>
    <lineage>
        <taxon>Bacteria</taxon>
        <taxon>Pseudomonadati</taxon>
        <taxon>Pseudomonadota</taxon>
        <taxon>Alphaproteobacteria</taxon>
        <taxon>Hyphomicrobiales</taxon>
        <taxon>Beijerinckiaceae</taxon>
        <taxon>Methylovirgula</taxon>
    </lineage>
</organism>
<feature type="signal peptide" evidence="7">
    <location>
        <begin position="1"/>
        <end position="24"/>
    </location>
</feature>
<dbReference type="GO" id="GO:0020037">
    <property type="term" value="F:heme binding"/>
    <property type="evidence" value="ECO:0007669"/>
    <property type="project" value="InterPro"/>
</dbReference>
<accession>A0A3D9YPZ5</accession>
<dbReference type="OrthoDB" id="9805828at2"/>
<keyword evidence="5 6" id="KW-0408">Iron</keyword>
<reference evidence="9 10" key="1">
    <citation type="submission" date="2018-08" db="EMBL/GenBank/DDBJ databases">
        <title>Genomic Encyclopedia of Type Strains, Phase IV (KMG-IV): sequencing the most valuable type-strain genomes for metagenomic binning, comparative biology and taxonomic classification.</title>
        <authorList>
            <person name="Goeker M."/>
        </authorList>
    </citation>
    <scope>NUCLEOTIDE SEQUENCE [LARGE SCALE GENOMIC DNA]</scope>
    <source>
        <strain evidence="9 10">BW863</strain>
    </source>
</reference>
<dbReference type="RefSeq" id="WP_115837209.1">
    <property type="nucleotide sequence ID" value="NZ_CP025086.1"/>
</dbReference>
<feature type="chain" id="PRO_5017747103" evidence="7">
    <location>
        <begin position="25"/>
        <end position="132"/>
    </location>
</feature>
<dbReference type="AlphaFoldDB" id="A0A3D9YPZ5"/>
<keyword evidence="3 6" id="KW-0479">Metal-binding</keyword>
<evidence type="ECO:0000256" key="4">
    <source>
        <dbReference type="ARBA" id="ARBA00022982"/>
    </source>
</evidence>
<evidence type="ECO:0000256" key="6">
    <source>
        <dbReference type="PROSITE-ProRule" id="PRU00433"/>
    </source>
</evidence>
<name>A0A3D9YPZ5_9HYPH</name>
<evidence type="ECO:0000256" key="7">
    <source>
        <dbReference type="SAM" id="SignalP"/>
    </source>
</evidence>
<evidence type="ECO:0000256" key="2">
    <source>
        <dbReference type="ARBA" id="ARBA00022617"/>
    </source>
</evidence>
<dbReference type="PANTHER" id="PTHR11961">
    <property type="entry name" value="CYTOCHROME C"/>
    <property type="match status" value="1"/>
</dbReference>
<dbReference type="Gene3D" id="1.10.760.10">
    <property type="entry name" value="Cytochrome c-like domain"/>
    <property type="match status" value="1"/>
</dbReference>
<dbReference type="SUPFAM" id="SSF46626">
    <property type="entry name" value="Cytochrome c"/>
    <property type="match status" value="1"/>
</dbReference>
<evidence type="ECO:0000256" key="3">
    <source>
        <dbReference type="ARBA" id="ARBA00022723"/>
    </source>
</evidence>
<dbReference type="EMBL" id="QUMO01000004">
    <property type="protein sequence ID" value="REF84575.1"/>
    <property type="molecule type" value="Genomic_DNA"/>
</dbReference>
<evidence type="ECO:0000313" key="9">
    <source>
        <dbReference type="EMBL" id="REF84575.1"/>
    </source>
</evidence>
<comment type="caution">
    <text evidence="9">The sequence shown here is derived from an EMBL/GenBank/DDBJ whole genome shotgun (WGS) entry which is preliminary data.</text>
</comment>
<dbReference type="InterPro" id="IPR002327">
    <property type="entry name" value="Cyt_c_1A/1B"/>
</dbReference>
<dbReference type="PROSITE" id="PS51007">
    <property type="entry name" value="CYTC"/>
    <property type="match status" value="1"/>
</dbReference>
<dbReference type="Pfam" id="PF00034">
    <property type="entry name" value="Cytochrom_C"/>
    <property type="match status" value="1"/>
</dbReference>
<dbReference type="GO" id="GO:0046872">
    <property type="term" value="F:metal ion binding"/>
    <property type="evidence" value="ECO:0007669"/>
    <property type="project" value="UniProtKB-KW"/>
</dbReference>
<gene>
    <name evidence="9" type="ORF">DES32_2685</name>
</gene>
<sequence>MKYTGIVFAAAGLLTMAALAPAYAAGDAAAGEQIFEHTCHLCHQIGPGAKNFVGPELNGLNGRKAGTVADYAYSDAMKNSGITWGEDAFKKYITNPQADIPGIKMFFAGLEKTSQRDNIWAYISQFKADGSK</sequence>
<evidence type="ECO:0000259" key="8">
    <source>
        <dbReference type="PROSITE" id="PS51007"/>
    </source>
</evidence>
<proteinExistence type="predicted"/>
<keyword evidence="7" id="KW-0732">Signal</keyword>
<keyword evidence="2 6" id="KW-0349">Heme</keyword>
<dbReference type="InterPro" id="IPR009056">
    <property type="entry name" value="Cyt_c-like_dom"/>
</dbReference>
<dbReference type="Proteomes" id="UP000256900">
    <property type="component" value="Unassembled WGS sequence"/>
</dbReference>
<dbReference type="InterPro" id="IPR036909">
    <property type="entry name" value="Cyt_c-like_dom_sf"/>
</dbReference>
<keyword evidence="1" id="KW-0813">Transport</keyword>
<keyword evidence="10" id="KW-1185">Reference proteome</keyword>
<keyword evidence="4" id="KW-0249">Electron transport</keyword>
<feature type="domain" description="Cytochrome c" evidence="8">
    <location>
        <begin position="26"/>
        <end position="127"/>
    </location>
</feature>